<evidence type="ECO:0000313" key="8">
    <source>
        <dbReference type="Proteomes" id="UP000317422"/>
    </source>
</evidence>
<sequence>MPARGRPREFDRGAALRAAMELFWKRGYEGTSLSALTDAMGITRKSLYAAFDSKEALFREAVELYNSADGGTANGPLDTTATARDAVEGMLRENADAYVDPHTPRGCMVVLAGLNLTEAHETVGEHLAELRRRDHEAVLARLERGVAEGDLPQETDTTALASYYLTVLQGLSIQARDGCTRATAHAVIDCAMAAWDALVSPEHRPSSTTTRPGPPQPPPNRP</sequence>
<accession>A0A543N8X8</accession>
<keyword evidence="3" id="KW-0804">Transcription</keyword>
<evidence type="ECO:0000256" key="4">
    <source>
        <dbReference type="PROSITE-ProRule" id="PRU00335"/>
    </source>
</evidence>
<evidence type="ECO:0000256" key="1">
    <source>
        <dbReference type="ARBA" id="ARBA00023015"/>
    </source>
</evidence>
<name>A0A543N8X8_9ACTN</name>
<protein>
    <submittedName>
        <fullName evidence="7">TetR family transcriptional regulator</fullName>
    </submittedName>
</protein>
<dbReference type="PANTHER" id="PTHR47506:SF1">
    <property type="entry name" value="HTH-TYPE TRANSCRIPTIONAL REGULATOR YJDC"/>
    <property type="match status" value="1"/>
</dbReference>
<evidence type="ECO:0000256" key="5">
    <source>
        <dbReference type="SAM" id="MobiDB-lite"/>
    </source>
</evidence>
<dbReference type="InterPro" id="IPR011075">
    <property type="entry name" value="TetR_C"/>
</dbReference>
<dbReference type="GO" id="GO:0003677">
    <property type="term" value="F:DNA binding"/>
    <property type="evidence" value="ECO:0007669"/>
    <property type="project" value="UniProtKB-UniRule"/>
</dbReference>
<dbReference type="EMBL" id="VFQC01000002">
    <property type="protein sequence ID" value="TQN28285.1"/>
    <property type="molecule type" value="Genomic_DNA"/>
</dbReference>
<dbReference type="PANTHER" id="PTHR47506">
    <property type="entry name" value="TRANSCRIPTIONAL REGULATORY PROTEIN"/>
    <property type="match status" value="1"/>
</dbReference>
<dbReference type="InterPro" id="IPR009057">
    <property type="entry name" value="Homeodomain-like_sf"/>
</dbReference>
<feature type="domain" description="HTH tetR-type" evidence="6">
    <location>
        <begin position="9"/>
        <end position="69"/>
    </location>
</feature>
<feature type="DNA-binding region" description="H-T-H motif" evidence="4">
    <location>
        <begin position="32"/>
        <end position="51"/>
    </location>
</feature>
<reference evidence="7 8" key="1">
    <citation type="submission" date="2019-06" db="EMBL/GenBank/DDBJ databases">
        <title>Sequencing the genomes of 1000 actinobacteria strains.</title>
        <authorList>
            <person name="Klenk H.-P."/>
        </authorList>
    </citation>
    <scope>NUCLEOTIDE SEQUENCE [LARGE SCALE GENOMIC DNA]</scope>
    <source>
        <strain evidence="7 8">DSM 45015</strain>
    </source>
</reference>
<keyword evidence="8" id="KW-1185">Reference proteome</keyword>
<gene>
    <name evidence="7" type="ORF">FHX37_3618</name>
</gene>
<dbReference type="AlphaFoldDB" id="A0A543N8X8"/>
<dbReference type="OrthoDB" id="9805134at2"/>
<dbReference type="Pfam" id="PF16925">
    <property type="entry name" value="TetR_C_13"/>
    <property type="match status" value="1"/>
</dbReference>
<organism evidence="7 8">
    <name type="scientific">Haloactinospora alba</name>
    <dbReference type="NCBI Taxonomy" id="405555"/>
    <lineage>
        <taxon>Bacteria</taxon>
        <taxon>Bacillati</taxon>
        <taxon>Actinomycetota</taxon>
        <taxon>Actinomycetes</taxon>
        <taxon>Streptosporangiales</taxon>
        <taxon>Nocardiopsidaceae</taxon>
        <taxon>Haloactinospora</taxon>
    </lineage>
</organism>
<dbReference type="InterPro" id="IPR001647">
    <property type="entry name" value="HTH_TetR"/>
</dbReference>
<dbReference type="PROSITE" id="PS50977">
    <property type="entry name" value="HTH_TETR_2"/>
    <property type="match status" value="1"/>
</dbReference>
<dbReference type="Proteomes" id="UP000317422">
    <property type="component" value="Unassembled WGS sequence"/>
</dbReference>
<evidence type="ECO:0000256" key="3">
    <source>
        <dbReference type="ARBA" id="ARBA00023163"/>
    </source>
</evidence>
<keyword evidence="1" id="KW-0805">Transcription regulation</keyword>
<dbReference type="Pfam" id="PF00440">
    <property type="entry name" value="TetR_N"/>
    <property type="match status" value="1"/>
</dbReference>
<evidence type="ECO:0000313" key="7">
    <source>
        <dbReference type="EMBL" id="TQN28285.1"/>
    </source>
</evidence>
<keyword evidence="2 4" id="KW-0238">DNA-binding</keyword>
<dbReference type="SUPFAM" id="SSF48498">
    <property type="entry name" value="Tetracyclin repressor-like, C-terminal domain"/>
    <property type="match status" value="1"/>
</dbReference>
<proteinExistence type="predicted"/>
<dbReference type="RefSeq" id="WP_141925354.1">
    <property type="nucleotide sequence ID" value="NZ_VFQC01000002.1"/>
</dbReference>
<dbReference type="Gene3D" id="1.10.10.60">
    <property type="entry name" value="Homeodomain-like"/>
    <property type="match status" value="1"/>
</dbReference>
<comment type="caution">
    <text evidence="7">The sequence shown here is derived from an EMBL/GenBank/DDBJ whole genome shotgun (WGS) entry which is preliminary data.</text>
</comment>
<evidence type="ECO:0000256" key="2">
    <source>
        <dbReference type="ARBA" id="ARBA00023125"/>
    </source>
</evidence>
<feature type="compositionally biased region" description="Pro residues" evidence="5">
    <location>
        <begin position="212"/>
        <end position="222"/>
    </location>
</feature>
<dbReference type="InterPro" id="IPR036271">
    <property type="entry name" value="Tet_transcr_reg_TetR-rel_C_sf"/>
</dbReference>
<evidence type="ECO:0000259" key="6">
    <source>
        <dbReference type="PROSITE" id="PS50977"/>
    </source>
</evidence>
<dbReference type="SUPFAM" id="SSF46689">
    <property type="entry name" value="Homeodomain-like"/>
    <property type="match status" value="1"/>
</dbReference>
<feature type="region of interest" description="Disordered" evidence="5">
    <location>
        <begin position="201"/>
        <end position="222"/>
    </location>
</feature>
<dbReference type="PRINTS" id="PR00455">
    <property type="entry name" value="HTHTETR"/>
</dbReference>
<dbReference type="Gene3D" id="1.10.357.10">
    <property type="entry name" value="Tetracycline Repressor, domain 2"/>
    <property type="match status" value="1"/>
</dbReference>